<comment type="caution">
    <text evidence="3">The sequence shown here is derived from an EMBL/GenBank/DDBJ whole genome shotgun (WGS) entry which is preliminary data.</text>
</comment>
<feature type="domain" description="DUF7978" evidence="2">
    <location>
        <begin position="8"/>
        <end position="191"/>
    </location>
</feature>
<dbReference type="AlphaFoldDB" id="A0A6B0SHK5"/>
<sequence>MSADVGSVQETSSTSLLSSVRPIGGSIYGIISWAVGFVAVGAVFLDRVEDGALDFGQESTEFIVDFFAWVFYGAHTVDLEVTGGGATETWSLFEQFLIQDTVVFHVIPAGLLFVSGYIVAMRVPRTLGSVEGGIAGASVAVGYAVLTFVGVSYFTHTVGGLTYAPPMVDAMLYMGVGYPVLFGGLGGFLQGM</sequence>
<keyword evidence="4" id="KW-1185">Reference proteome</keyword>
<dbReference type="EMBL" id="WUUU01000004">
    <property type="protein sequence ID" value="MXR19361.1"/>
    <property type="molecule type" value="Genomic_DNA"/>
</dbReference>
<name>A0A6B0SHK5_9EURY</name>
<organism evidence="3 4">
    <name type="scientific">Halobacterium bonnevillei</name>
    <dbReference type="NCBI Taxonomy" id="2692200"/>
    <lineage>
        <taxon>Archaea</taxon>
        <taxon>Methanobacteriati</taxon>
        <taxon>Methanobacteriota</taxon>
        <taxon>Stenosarchaea group</taxon>
        <taxon>Halobacteria</taxon>
        <taxon>Halobacteriales</taxon>
        <taxon>Halobacteriaceae</taxon>
        <taxon>Halobacterium</taxon>
    </lineage>
</organism>
<feature type="transmembrane region" description="Helical" evidence="1">
    <location>
        <begin position="27"/>
        <end position="45"/>
    </location>
</feature>
<dbReference type="InterPro" id="IPR058284">
    <property type="entry name" value="DUF7978"/>
</dbReference>
<gene>
    <name evidence="3" type="ORF">GRX66_01600</name>
</gene>
<feature type="transmembrane region" description="Helical" evidence="1">
    <location>
        <begin position="102"/>
        <end position="120"/>
    </location>
</feature>
<dbReference type="Pfam" id="PF25933">
    <property type="entry name" value="DUF7978"/>
    <property type="match status" value="1"/>
</dbReference>
<reference evidence="3 4" key="1">
    <citation type="submission" date="2019-12" db="EMBL/GenBank/DDBJ databases">
        <title>Isolation and characterization of three novel carbon monoxide-oxidizing members of Halobacteria from salione crusts and soils.</title>
        <authorList>
            <person name="Myers M.R."/>
            <person name="King G.M."/>
        </authorList>
    </citation>
    <scope>NUCLEOTIDE SEQUENCE [LARGE SCALE GENOMIC DNA]</scope>
    <source>
        <strain evidence="3 4">PCN9</strain>
    </source>
</reference>
<evidence type="ECO:0000313" key="4">
    <source>
        <dbReference type="Proteomes" id="UP000471521"/>
    </source>
</evidence>
<keyword evidence="1" id="KW-0812">Transmembrane</keyword>
<evidence type="ECO:0000256" key="1">
    <source>
        <dbReference type="SAM" id="Phobius"/>
    </source>
</evidence>
<accession>A0A6B0SHK5</accession>
<dbReference type="RefSeq" id="WP_159524953.1">
    <property type="nucleotide sequence ID" value="NZ_WUUU01000004.1"/>
</dbReference>
<proteinExistence type="predicted"/>
<dbReference type="Proteomes" id="UP000471521">
    <property type="component" value="Unassembled WGS sequence"/>
</dbReference>
<feature type="transmembrane region" description="Helical" evidence="1">
    <location>
        <begin position="170"/>
        <end position="189"/>
    </location>
</feature>
<keyword evidence="1" id="KW-0472">Membrane</keyword>
<keyword evidence="1" id="KW-1133">Transmembrane helix</keyword>
<protein>
    <recommendedName>
        <fullName evidence="2">DUF7978 domain-containing protein</fullName>
    </recommendedName>
</protein>
<feature type="transmembrane region" description="Helical" evidence="1">
    <location>
        <begin position="132"/>
        <end position="155"/>
    </location>
</feature>
<dbReference type="OrthoDB" id="270777at2157"/>
<evidence type="ECO:0000313" key="3">
    <source>
        <dbReference type="EMBL" id="MXR19361.1"/>
    </source>
</evidence>
<evidence type="ECO:0000259" key="2">
    <source>
        <dbReference type="Pfam" id="PF25933"/>
    </source>
</evidence>